<dbReference type="Proteomes" id="UP001174909">
    <property type="component" value="Unassembled WGS sequence"/>
</dbReference>
<comment type="subcellular location">
    <subcellularLocation>
        <location evidence="2">Membrane</location>
    </subcellularLocation>
</comment>
<gene>
    <name evidence="19" type="ORF">GBAR_LOCUS22268</name>
</gene>
<dbReference type="Gene3D" id="1.10.8.60">
    <property type="match status" value="1"/>
</dbReference>
<evidence type="ECO:0000256" key="12">
    <source>
        <dbReference type="ARBA" id="ARBA00022840"/>
    </source>
</evidence>
<dbReference type="InterPro" id="IPR005936">
    <property type="entry name" value="FtsH"/>
</dbReference>
<comment type="cofactor">
    <cofactor evidence="1">
        <name>Zn(2+)</name>
        <dbReference type="ChEBI" id="CHEBI:29105"/>
    </cofactor>
</comment>
<evidence type="ECO:0000256" key="11">
    <source>
        <dbReference type="ARBA" id="ARBA00022833"/>
    </source>
</evidence>
<dbReference type="PANTHER" id="PTHR23076:SF97">
    <property type="entry name" value="ATP-DEPENDENT ZINC METALLOPROTEASE YME1L1"/>
    <property type="match status" value="1"/>
</dbReference>
<dbReference type="InterPro" id="IPR037219">
    <property type="entry name" value="Peptidase_M41-like"/>
</dbReference>
<reference evidence="19" key="1">
    <citation type="submission" date="2023-03" db="EMBL/GenBank/DDBJ databases">
        <authorList>
            <person name="Steffen K."/>
            <person name="Cardenas P."/>
        </authorList>
    </citation>
    <scope>NUCLEOTIDE SEQUENCE</scope>
</reference>
<dbReference type="CDD" id="cd19501">
    <property type="entry name" value="RecA-like_FtsH"/>
    <property type="match status" value="1"/>
</dbReference>
<keyword evidence="20" id="KW-1185">Reference proteome</keyword>
<evidence type="ECO:0000256" key="6">
    <source>
        <dbReference type="ARBA" id="ARBA00022670"/>
    </source>
</evidence>
<keyword evidence="6" id="KW-0645">Protease</keyword>
<evidence type="ECO:0000256" key="16">
    <source>
        <dbReference type="SAM" id="MobiDB-lite"/>
    </source>
</evidence>
<evidence type="ECO:0000256" key="7">
    <source>
        <dbReference type="ARBA" id="ARBA00022692"/>
    </source>
</evidence>
<dbReference type="Pfam" id="PF06480">
    <property type="entry name" value="FtsH_ext"/>
    <property type="match status" value="1"/>
</dbReference>
<evidence type="ECO:0000256" key="3">
    <source>
        <dbReference type="ARBA" id="ARBA00010044"/>
    </source>
</evidence>
<evidence type="ECO:0000256" key="5">
    <source>
        <dbReference type="ARBA" id="ARBA00022475"/>
    </source>
</evidence>
<dbReference type="AlphaFoldDB" id="A0AA35T1A7"/>
<feature type="compositionally biased region" description="Pro residues" evidence="16">
    <location>
        <begin position="621"/>
        <end position="635"/>
    </location>
</feature>
<keyword evidence="10" id="KW-0378">Hydrolase</keyword>
<evidence type="ECO:0000313" key="20">
    <source>
        <dbReference type="Proteomes" id="UP001174909"/>
    </source>
</evidence>
<dbReference type="InterPro" id="IPR003959">
    <property type="entry name" value="ATPase_AAA_core"/>
</dbReference>
<dbReference type="EMBL" id="CASHTH010003070">
    <property type="protein sequence ID" value="CAI8039930.1"/>
    <property type="molecule type" value="Genomic_DNA"/>
</dbReference>
<dbReference type="InterPro" id="IPR027417">
    <property type="entry name" value="P-loop_NTPase"/>
</dbReference>
<proteinExistence type="inferred from homology"/>
<dbReference type="SUPFAM" id="SSF140990">
    <property type="entry name" value="FtsH protease domain-like"/>
    <property type="match status" value="1"/>
</dbReference>
<evidence type="ECO:0000256" key="14">
    <source>
        <dbReference type="ARBA" id="ARBA00023049"/>
    </source>
</evidence>
<dbReference type="GO" id="GO:0005524">
    <property type="term" value="F:ATP binding"/>
    <property type="evidence" value="ECO:0007669"/>
    <property type="project" value="UniProtKB-KW"/>
</dbReference>
<dbReference type="Gene3D" id="3.40.50.300">
    <property type="entry name" value="P-loop containing nucleotide triphosphate hydrolases"/>
    <property type="match status" value="1"/>
</dbReference>
<evidence type="ECO:0000259" key="18">
    <source>
        <dbReference type="SMART" id="SM00382"/>
    </source>
</evidence>
<dbReference type="Pfam" id="PF01434">
    <property type="entry name" value="Peptidase_M41"/>
    <property type="match status" value="1"/>
</dbReference>
<protein>
    <submittedName>
        <fullName evidence="19">ATP-dependent zinc metalloprotease FtsH 1</fullName>
    </submittedName>
</protein>
<evidence type="ECO:0000256" key="4">
    <source>
        <dbReference type="ARBA" id="ARBA00010550"/>
    </source>
</evidence>
<dbReference type="InterPro" id="IPR011546">
    <property type="entry name" value="Pept_M41_FtsH_extracell"/>
</dbReference>
<dbReference type="HAMAP" id="MF_01458">
    <property type="entry name" value="FtsH"/>
    <property type="match status" value="1"/>
</dbReference>
<comment type="similarity">
    <text evidence="3">In the C-terminal section; belongs to the peptidase M41 family.</text>
</comment>
<evidence type="ECO:0000256" key="9">
    <source>
        <dbReference type="ARBA" id="ARBA00022741"/>
    </source>
</evidence>
<dbReference type="PANTHER" id="PTHR23076">
    <property type="entry name" value="METALLOPROTEASE M41 FTSH"/>
    <property type="match status" value="1"/>
</dbReference>
<keyword evidence="5" id="KW-1003">Cell membrane</keyword>
<keyword evidence="12" id="KW-0067">ATP-binding</keyword>
<evidence type="ECO:0000313" key="19">
    <source>
        <dbReference type="EMBL" id="CAI8039930.1"/>
    </source>
</evidence>
<dbReference type="FunFam" id="3.40.50.300:FF:000001">
    <property type="entry name" value="ATP-dependent zinc metalloprotease FtsH"/>
    <property type="match status" value="1"/>
</dbReference>
<keyword evidence="11" id="KW-0862">Zinc</keyword>
<dbReference type="FunFam" id="1.10.8.60:FF:000001">
    <property type="entry name" value="ATP-dependent zinc metalloprotease FtsH"/>
    <property type="match status" value="1"/>
</dbReference>
<evidence type="ECO:0000256" key="2">
    <source>
        <dbReference type="ARBA" id="ARBA00004370"/>
    </source>
</evidence>
<dbReference type="Gene3D" id="1.20.58.760">
    <property type="entry name" value="Peptidase M41"/>
    <property type="match status" value="1"/>
</dbReference>
<evidence type="ECO:0000256" key="8">
    <source>
        <dbReference type="ARBA" id="ARBA00022723"/>
    </source>
</evidence>
<dbReference type="FunFam" id="1.20.58.760:FF:000001">
    <property type="entry name" value="ATP-dependent zinc metalloprotease FtsH"/>
    <property type="match status" value="1"/>
</dbReference>
<feature type="transmembrane region" description="Helical" evidence="17">
    <location>
        <begin position="12"/>
        <end position="31"/>
    </location>
</feature>
<feature type="region of interest" description="Disordered" evidence="16">
    <location>
        <begin position="608"/>
        <end position="666"/>
    </location>
</feature>
<dbReference type="NCBIfam" id="TIGR01241">
    <property type="entry name" value="FtsH_fam"/>
    <property type="match status" value="1"/>
</dbReference>
<dbReference type="SUPFAM" id="SSF52540">
    <property type="entry name" value="P-loop containing nucleoside triphosphate hydrolases"/>
    <property type="match status" value="1"/>
</dbReference>
<accession>A0AA35T1A7</accession>
<comment type="similarity">
    <text evidence="4">In the N-terminal section; belongs to the AAA ATPase family.</text>
</comment>
<keyword evidence="7 17" id="KW-0812">Transmembrane</keyword>
<evidence type="ECO:0000256" key="15">
    <source>
        <dbReference type="ARBA" id="ARBA00023136"/>
    </source>
</evidence>
<evidence type="ECO:0000256" key="13">
    <source>
        <dbReference type="ARBA" id="ARBA00022989"/>
    </source>
</evidence>
<dbReference type="SMART" id="SM00382">
    <property type="entry name" value="AAA"/>
    <property type="match status" value="1"/>
</dbReference>
<dbReference type="Pfam" id="PF17862">
    <property type="entry name" value="AAA_lid_3"/>
    <property type="match status" value="1"/>
</dbReference>
<keyword evidence="15 17" id="KW-0472">Membrane</keyword>
<dbReference type="GO" id="GO:0006508">
    <property type="term" value="P:proteolysis"/>
    <property type="evidence" value="ECO:0007669"/>
    <property type="project" value="UniProtKB-KW"/>
</dbReference>
<feature type="domain" description="AAA+ ATPase" evidence="18">
    <location>
        <begin position="200"/>
        <end position="339"/>
    </location>
</feature>
<keyword evidence="9" id="KW-0547">Nucleotide-binding</keyword>
<dbReference type="GO" id="GO:0004176">
    <property type="term" value="F:ATP-dependent peptidase activity"/>
    <property type="evidence" value="ECO:0007669"/>
    <property type="project" value="InterPro"/>
</dbReference>
<keyword evidence="14 19" id="KW-0482">Metalloprotease</keyword>
<dbReference type="InterPro" id="IPR000642">
    <property type="entry name" value="Peptidase_M41"/>
</dbReference>
<dbReference type="GO" id="GO:0005886">
    <property type="term" value="C:plasma membrane"/>
    <property type="evidence" value="ECO:0007669"/>
    <property type="project" value="TreeGrafter"/>
</dbReference>
<dbReference type="GO" id="GO:0008270">
    <property type="term" value="F:zinc ion binding"/>
    <property type="evidence" value="ECO:0007669"/>
    <property type="project" value="InterPro"/>
</dbReference>
<dbReference type="InterPro" id="IPR003593">
    <property type="entry name" value="AAA+_ATPase"/>
</dbReference>
<evidence type="ECO:0000256" key="1">
    <source>
        <dbReference type="ARBA" id="ARBA00001947"/>
    </source>
</evidence>
<dbReference type="GO" id="GO:0010304">
    <property type="term" value="P:PSII associated light-harvesting complex II catabolic process"/>
    <property type="evidence" value="ECO:0007669"/>
    <property type="project" value="UniProtKB-ARBA"/>
</dbReference>
<feature type="transmembrane region" description="Helical" evidence="17">
    <location>
        <begin position="113"/>
        <end position="135"/>
    </location>
</feature>
<comment type="caution">
    <text evidence="19">The sequence shown here is derived from an EMBL/GenBank/DDBJ whole genome shotgun (WGS) entry which is preliminary data.</text>
</comment>
<dbReference type="GO" id="GO:0016887">
    <property type="term" value="F:ATP hydrolysis activity"/>
    <property type="evidence" value="ECO:0007669"/>
    <property type="project" value="InterPro"/>
</dbReference>
<dbReference type="GO" id="GO:0004222">
    <property type="term" value="F:metalloendopeptidase activity"/>
    <property type="evidence" value="ECO:0007669"/>
    <property type="project" value="InterPro"/>
</dbReference>
<name>A0AA35T1A7_GEOBA</name>
<dbReference type="InterPro" id="IPR041569">
    <property type="entry name" value="AAA_lid_3"/>
</dbReference>
<keyword evidence="13 17" id="KW-1133">Transmembrane helix</keyword>
<evidence type="ECO:0000256" key="17">
    <source>
        <dbReference type="SAM" id="Phobius"/>
    </source>
</evidence>
<dbReference type="Pfam" id="PF00004">
    <property type="entry name" value="AAA"/>
    <property type="match status" value="1"/>
</dbReference>
<sequence>MTNNRWVRNSLIYLLIIIGVIVIFYTLLPSFGSSERLALTEVLTQARAGQIDRIIVDGEKLTVIPTVGRQGDEAQKYSSRIGKNTDLESLLITTGIWDQVSAPDVEYKGSSGFGSVFGILLNFLPLIFFGGLILLMMRQAQGSNNQTMSFGRSRARMLSTNRPSVTFNDVAGVDEAKAELEEVVDFLKYPERFLQLGARIPKGVLLVGPPGTGKTLLARAVAGEAGVPFFHISGSEFVEMFVGVGAARVRDLFEQAKRNAPCILFVDEIDAVGRHRGAGLGGGHDEREQTLNQILVEMDGFETNTNIIVTAATNRPDILDPALLRPGRFDRRVTLDLPDVLGREAILKVHIAGKPLSREIKIDVIARETPGFSGADLSNLVNEAALLAARKNQSSIFMQDFEEAIERVIAGPERKSRVINQREKEMTAYHEAGHALVAWHLPHADRVHKISIVSRGNMGGHTTLLPDEDRYLWTKNQFQDMLGVMMGGRVAEELIFDEVTTGASNDIERATKTALGMIKRYGMSASLGPRTFGKREEMVFLGREISEERDYGDKIAEEIDDEVRHLIHNAYRQAQQLLIDHKPKLVQVAEYLIEHEAISGDALNELFNDDLPGTEMEPAVPEAPTPSPYAPPAPPVTQGGPLPNPAPAFGSASTAEPIPGPSPADD</sequence>
<organism evidence="19 20">
    <name type="scientific">Geodia barretti</name>
    <name type="common">Barrett's horny sponge</name>
    <dbReference type="NCBI Taxonomy" id="519541"/>
    <lineage>
        <taxon>Eukaryota</taxon>
        <taxon>Metazoa</taxon>
        <taxon>Porifera</taxon>
        <taxon>Demospongiae</taxon>
        <taxon>Heteroscleromorpha</taxon>
        <taxon>Tetractinellida</taxon>
        <taxon>Astrophorina</taxon>
        <taxon>Geodiidae</taxon>
        <taxon>Geodia</taxon>
    </lineage>
</organism>
<evidence type="ECO:0000256" key="10">
    <source>
        <dbReference type="ARBA" id="ARBA00022801"/>
    </source>
</evidence>
<keyword evidence="8" id="KW-0479">Metal-binding</keyword>